<name>A0A6J7X6C2_9CAUD</name>
<proteinExistence type="predicted"/>
<sequence length="69" mass="7797">MQQSNLVNNMPYNIRKQGSEFKVCKKNGNKKCLPGKSKSKAMAQKRIAAIHMNESFNERVENILKSLSG</sequence>
<evidence type="ECO:0000313" key="1">
    <source>
        <dbReference type="EMBL" id="CAB5226421.1"/>
    </source>
</evidence>
<accession>A0A6J7X6C2</accession>
<gene>
    <name evidence="1" type="ORF">UFOVP760_197</name>
</gene>
<dbReference type="EMBL" id="LR798360">
    <property type="protein sequence ID" value="CAB5226421.1"/>
    <property type="molecule type" value="Genomic_DNA"/>
</dbReference>
<reference evidence="1" key="1">
    <citation type="submission" date="2020-05" db="EMBL/GenBank/DDBJ databases">
        <authorList>
            <person name="Chiriac C."/>
            <person name="Salcher M."/>
            <person name="Ghai R."/>
            <person name="Kavagutti S V."/>
        </authorList>
    </citation>
    <scope>NUCLEOTIDE SEQUENCE</scope>
</reference>
<organism evidence="1">
    <name type="scientific">uncultured Caudovirales phage</name>
    <dbReference type="NCBI Taxonomy" id="2100421"/>
    <lineage>
        <taxon>Viruses</taxon>
        <taxon>Duplodnaviria</taxon>
        <taxon>Heunggongvirae</taxon>
        <taxon>Uroviricota</taxon>
        <taxon>Caudoviricetes</taxon>
        <taxon>Peduoviridae</taxon>
        <taxon>Maltschvirus</taxon>
        <taxon>Maltschvirus maltsch</taxon>
    </lineage>
</organism>
<protein>
    <submittedName>
        <fullName evidence="1">Uncharacterized protein</fullName>
    </submittedName>
</protein>